<evidence type="ECO:0000256" key="1">
    <source>
        <dbReference type="ARBA" id="ARBA00007898"/>
    </source>
</evidence>
<gene>
    <name evidence="10" type="primary">blaOXA</name>
    <name evidence="10" type="ORF">E4O86_21995</name>
</gene>
<dbReference type="OrthoDB" id="9762883at2"/>
<dbReference type="NCBIfam" id="NF000270">
    <property type="entry name" value="bla_class_D_alt"/>
    <property type="match status" value="1"/>
</dbReference>
<evidence type="ECO:0000313" key="10">
    <source>
        <dbReference type="EMBL" id="MYZ50380.1"/>
    </source>
</evidence>
<dbReference type="Pfam" id="PF00905">
    <property type="entry name" value="Transpeptidase"/>
    <property type="match status" value="1"/>
</dbReference>
<sequence>MTKLLLAACACLAFTATPSQAETKVICMLAVSAQTGKPLVEEGDCGQRMSPASTFKIAISLMGFDSGVLQSPTAPELPFKDGYIDDRPEWRRAQNPTSWMRDSVIWYSQQTTSRLGMEKFAAYVTAFDYGNRDLAGDPGRKNGLTNAWLSSSLQVSPAEQVAFLRKLVRHELPVSDKAVESTSVILDQGMKGNWHVFGKTGAGGIRTAEGKLSNPFGWFVGWAQKGSDTVVFARLIQDTERQPSPPGMRAREGLVEDLFSGEGVLR</sequence>
<comment type="caution">
    <text evidence="10">The sequence shown here is derived from an EMBL/GenBank/DDBJ whole genome shotgun (WGS) entry which is preliminary data.</text>
</comment>
<reference evidence="10" key="1">
    <citation type="submission" date="2019-03" db="EMBL/GenBank/DDBJ databases">
        <title>Afifella sp. nov., isolated from activated sludge.</title>
        <authorList>
            <person name="Li Q."/>
            <person name="Liu Y."/>
        </authorList>
    </citation>
    <scope>NUCLEOTIDE SEQUENCE</scope>
    <source>
        <strain evidence="10">L72</strain>
    </source>
</reference>
<dbReference type="InterPro" id="IPR002137">
    <property type="entry name" value="Beta-lactam_class-D_AS"/>
</dbReference>
<evidence type="ECO:0000259" key="9">
    <source>
        <dbReference type="Pfam" id="PF00905"/>
    </source>
</evidence>
<comment type="similarity">
    <text evidence="1 7">Belongs to the class-D beta-lactamase family.</text>
</comment>
<evidence type="ECO:0000256" key="3">
    <source>
        <dbReference type="ARBA" id="ARBA00022729"/>
    </source>
</evidence>
<evidence type="ECO:0000256" key="8">
    <source>
        <dbReference type="SAM" id="SignalP"/>
    </source>
</evidence>
<organism evidence="10 11">
    <name type="scientific">Propylenella binzhouense</name>
    <dbReference type="NCBI Taxonomy" id="2555902"/>
    <lineage>
        <taxon>Bacteria</taxon>
        <taxon>Pseudomonadati</taxon>
        <taxon>Pseudomonadota</taxon>
        <taxon>Alphaproteobacteria</taxon>
        <taxon>Hyphomicrobiales</taxon>
        <taxon>Propylenellaceae</taxon>
        <taxon>Propylenella</taxon>
    </lineage>
</organism>
<dbReference type="EMBL" id="SPKJ01000160">
    <property type="protein sequence ID" value="MYZ50380.1"/>
    <property type="molecule type" value="Genomic_DNA"/>
</dbReference>
<proteinExistence type="inferred from homology"/>
<feature type="signal peptide" evidence="8">
    <location>
        <begin position="1"/>
        <end position="21"/>
    </location>
</feature>
<keyword evidence="3 8" id="KW-0732">Signal</keyword>
<dbReference type="SUPFAM" id="SSF56601">
    <property type="entry name" value="beta-lactamase/transpeptidase-like"/>
    <property type="match status" value="1"/>
</dbReference>
<evidence type="ECO:0000256" key="5">
    <source>
        <dbReference type="ARBA" id="ARBA00023251"/>
    </source>
</evidence>
<accession>A0A964T970</accession>
<feature type="chain" id="PRO_5036717861" description="Beta-lactamase" evidence="8">
    <location>
        <begin position="22"/>
        <end position="266"/>
    </location>
</feature>
<comment type="catalytic activity">
    <reaction evidence="7">
        <text>a beta-lactam + H2O = a substituted beta-amino acid</text>
        <dbReference type="Rhea" id="RHEA:20401"/>
        <dbReference type="ChEBI" id="CHEBI:15377"/>
        <dbReference type="ChEBI" id="CHEBI:35627"/>
        <dbReference type="ChEBI" id="CHEBI:140347"/>
        <dbReference type="EC" id="3.5.2.6"/>
    </reaction>
</comment>
<dbReference type="AlphaFoldDB" id="A0A964T970"/>
<evidence type="ECO:0000256" key="4">
    <source>
        <dbReference type="ARBA" id="ARBA00022801"/>
    </source>
</evidence>
<dbReference type="RefSeq" id="WP_161142703.1">
    <property type="nucleotide sequence ID" value="NZ_SPKJ01000160.1"/>
</dbReference>
<keyword evidence="11" id="KW-1185">Reference proteome</keyword>
<evidence type="ECO:0000256" key="6">
    <source>
        <dbReference type="PIRSR" id="PIRSR602137-50"/>
    </source>
</evidence>
<name>A0A964T970_9HYPH</name>
<dbReference type="Gene3D" id="3.40.710.10">
    <property type="entry name" value="DD-peptidase/beta-lactamase superfamily"/>
    <property type="match status" value="1"/>
</dbReference>
<dbReference type="GO" id="GO:0017001">
    <property type="term" value="P:antibiotic catabolic process"/>
    <property type="evidence" value="ECO:0007669"/>
    <property type="project" value="InterPro"/>
</dbReference>
<feature type="domain" description="Penicillin-binding protein transpeptidase" evidence="9">
    <location>
        <begin position="30"/>
        <end position="240"/>
    </location>
</feature>
<dbReference type="InterPro" id="IPR001460">
    <property type="entry name" value="PCN-bd_Tpept"/>
</dbReference>
<dbReference type="PROSITE" id="PS00337">
    <property type="entry name" value="BETA_LACTAMASE_D"/>
    <property type="match status" value="1"/>
</dbReference>
<dbReference type="InterPro" id="IPR012338">
    <property type="entry name" value="Beta-lactam/transpept-like"/>
</dbReference>
<keyword evidence="4 7" id="KW-0378">Hydrolase</keyword>
<dbReference type="GO" id="GO:0008800">
    <property type="term" value="F:beta-lactamase activity"/>
    <property type="evidence" value="ECO:0007669"/>
    <property type="project" value="UniProtKB-UniRule"/>
</dbReference>
<evidence type="ECO:0000256" key="2">
    <source>
        <dbReference type="ARBA" id="ARBA00012865"/>
    </source>
</evidence>
<feature type="modified residue" description="N6-carboxylysine" evidence="6">
    <location>
        <position position="56"/>
    </location>
</feature>
<dbReference type="GO" id="GO:0046677">
    <property type="term" value="P:response to antibiotic"/>
    <property type="evidence" value="ECO:0007669"/>
    <property type="project" value="UniProtKB-UniRule"/>
</dbReference>
<feature type="active site" description="Acyl-ester intermediate" evidence="6">
    <location>
        <position position="53"/>
    </location>
</feature>
<evidence type="ECO:0000256" key="7">
    <source>
        <dbReference type="RuleBase" id="RU361140"/>
    </source>
</evidence>
<keyword evidence="5 7" id="KW-0046">Antibiotic resistance</keyword>
<dbReference type="GO" id="GO:0008658">
    <property type="term" value="F:penicillin binding"/>
    <property type="evidence" value="ECO:0007669"/>
    <property type="project" value="InterPro"/>
</dbReference>
<evidence type="ECO:0000313" key="11">
    <source>
        <dbReference type="Proteomes" id="UP000773614"/>
    </source>
</evidence>
<dbReference type="EC" id="3.5.2.6" evidence="2 7"/>
<dbReference type="Proteomes" id="UP000773614">
    <property type="component" value="Unassembled WGS sequence"/>
</dbReference>
<protein>
    <recommendedName>
        <fullName evidence="2 7">Beta-lactamase</fullName>
        <ecNumber evidence="2 7">3.5.2.6</ecNumber>
    </recommendedName>
</protein>